<dbReference type="OrthoDB" id="6060525at2759"/>
<comment type="caution">
    <text evidence="1">The sequence shown here is derived from an EMBL/GenBank/DDBJ whole genome shotgun (WGS) entry which is preliminary data.</text>
</comment>
<evidence type="ECO:0000313" key="2">
    <source>
        <dbReference type="Proteomes" id="UP000765509"/>
    </source>
</evidence>
<evidence type="ECO:0000313" key="1">
    <source>
        <dbReference type="EMBL" id="MBW0469409.1"/>
    </source>
</evidence>
<organism evidence="1 2">
    <name type="scientific">Austropuccinia psidii MF-1</name>
    <dbReference type="NCBI Taxonomy" id="1389203"/>
    <lineage>
        <taxon>Eukaryota</taxon>
        <taxon>Fungi</taxon>
        <taxon>Dikarya</taxon>
        <taxon>Basidiomycota</taxon>
        <taxon>Pucciniomycotina</taxon>
        <taxon>Pucciniomycetes</taxon>
        <taxon>Pucciniales</taxon>
        <taxon>Sphaerophragmiaceae</taxon>
        <taxon>Austropuccinia</taxon>
    </lineage>
</organism>
<keyword evidence="2" id="KW-1185">Reference proteome</keyword>
<dbReference type="AlphaFoldDB" id="A0A9Q3BNR6"/>
<reference evidence="1" key="1">
    <citation type="submission" date="2021-03" db="EMBL/GenBank/DDBJ databases">
        <title>Draft genome sequence of rust myrtle Austropuccinia psidii MF-1, a brazilian biotype.</title>
        <authorList>
            <person name="Quecine M.C."/>
            <person name="Pachon D.M.R."/>
            <person name="Bonatelli M.L."/>
            <person name="Correr F.H."/>
            <person name="Franceschini L.M."/>
            <person name="Leite T.F."/>
            <person name="Margarido G.R.A."/>
            <person name="Almeida C.A."/>
            <person name="Ferrarezi J.A."/>
            <person name="Labate C.A."/>
        </authorList>
    </citation>
    <scope>NUCLEOTIDE SEQUENCE</scope>
    <source>
        <strain evidence="1">MF-1</strain>
    </source>
</reference>
<dbReference type="EMBL" id="AVOT02002173">
    <property type="protein sequence ID" value="MBW0469409.1"/>
    <property type="molecule type" value="Genomic_DNA"/>
</dbReference>
<name>A0A9Q3BNR6_9BASI</name>
<gene>
    <name evidence="1" type="ORF">O181_009124</name>
</gene>
<sequence>MHGIDLHNKKDRYFTIDDNKHQEFSLLPFKRRITINKVAPCNLELENFKSEHMNEAEVSLHCTDIHENELYTLLYDHKEAFAKDKEQLKELIGHEIDIILSFEIPYPPLLRRVAYPASPKSREGLELHIKELLNLGFIRKVGHH</sequence>
<dbReference type="Proteomes" id="UP000765509">
    <property type="component" value="Unassembled WGS sequence"/>
</dbReference>
<accession>A0A9Q3BNR6</accession>
<protein>
    <submittedName>
        <fullName evidence="1">Uncharacterized protein</fullName>
    </submittedName>
</protein>
<proteinExistence type="predicted"/>